<dbReference type="AlphaFoldDB" id="A0A8J5WU77"/>
<evidence type="ECO:0000313" key="2">
    <source>
        <dbReference type="EMBL" id="KAG8094867.1"/>
    </source>
</evidence>
<feature type="region of interest" description="Disordered" evidence="1">
    <location>
        <begin position="1"/>
        <end position="54"/>
    </location>
</feature>
<dbReference type="EMBL" id="JAAALK010000080">
    <property type="protein sequence ID" value="KAG8094867.1"/>
    <property type="molecule type" value="Genomic_DNA"/>
</dbReference>
<evidence type="ECO:0000256" key="1">
    <source>
        <dbReference type="SAM" id="MobiDB-lite"/>
    </source>
</evidence>
<reference evidence="2" key="2">
    <citation type="submission" date="2021-02" db="EMBL/GenBank/DDBJ databases">
        <authorList>
            <person name="Kimball J.A."/>
            <person name="Haas M.W."/>
            <person name="Macchietto M."/>
            <person name="Kono T."/>
            <person name="Duquette J."/>
            <person name="Shao M."/>
        </authorList>
    </citation>
    <scope>NUCLEOTIDE SEQUENCE</scope>
    <source>
        <tissue evidence="2">Fresh leaf tissue</tissue>
    </source>
</reference>
<evidence type="ECO:0000313" key="3">
    <source>
        <dbReference type="Proteomes" id="UP000729402"/>
    </source>
</evidence>
<gene>
    <name evidence="2" type="ORF">GUJ93_ZPchr0012g21429</name>
</gene>
<dbReference type="Proteomes" id="UP000729402">
    <property type="component" value="Unassembled WGS sequence"/>
</dbReference>
<protein>
    <submittedName>
        <fullName evidence="2">Uncharacterized protein</fullName>
    </submittedName>
</protein>
<organism evidence="2 3">
    <name type="scientific">Zizania palustris</name>
    <name type="common">Northern wild rice</name>
    <dbReference type="NCBI Taxonomy" id="103762"/>
    <lineage>
        <taxon>Eukaryota</taxon>
        <taxon>Viridiplantae</taxon>
        <taxon>Streptophyta</taxon>
        <taxon>Embryophyta</taxon>
        <taxon>Tracheophyta</taxon>
        <taxon>Spermatophyta</taxon>
        <taxon>Magnoliopsida</taxon>
        <taxon>Liliopsida</taxon>
        <taxon>Poales</taxon>
        <taxon>Poaceae</taxon>
        <taxon>BOP clade</taxon>
        <taxon>Oryzoideae</taxon>
        <taxon>Oryzeae</taxon>
        <taxon>Zizaniinae</taxon>
        <taxon>Zizania</taxon>
    </lineage>
</organism>
<keyword evidence="3" id="KW-1185">Reference proteome</keyword>
<proteinExistence type="predicted"/>
<name>A0A8J5WU77_ZIZPA</name>
<comment type="caution">
    <text evidence="2">The sequence shown here is derived from an EMBL/GenBank/DDBJ whole genome shotgun (WGS) entry which is preliminary data.</text>
</comment>
<reference evidence="2" key="1">
    <citation type="journal article" date="2021" name="bioRxiv">
        <title>Whole Genome Assembly and Annotation of Northern Wild Rice, Zizania palustris L., Supports a Whole Genome Duplication in the Zizania Genus.</title>
        <authorList>
            <person name="Haas M."/>
            <person name="Kono T."/>
            <person name="Macchietto M."/>
            <person name="Millas R."/>
            <person name="McGilp L."/>
            <person name="Shao M."/>
            <person name="Duquette J."/>
            <person name="Hirsch C.N."/>
            <person name="Kimball J."/>
        </authorList>
    </citation>
    <scope>NUCLEOTIDE SEQUENCE</scope>
    <source>
        <tissue evidence="2">Fresh leaf tissue</tissue>
    </source>
</reference>
<sequence length="68" mass="7323">MIATKRGLGSWWRQSSGNRRGADIKRPTGGRSQMGSNGGKAQVGDENGRSLVAGREELEWGPVVAELR</sequence>
<accession>A0A8J5WU77</accession>